<dbReference type="Pfam" id="PF07719">
    <property type="entry name" value="TPR_2"/>
    <property type="match status" value="1"/>
</dbReference>
<dbReference type="SMART" id="SM00028">
    <property type="entry name" value="TPR"/>
    <property type="match status" value="6"/>
</dbReference>
<keyword evidence="2" id="KW-0677">Repeat</keyword>
<dbReference type="InterPro" id="IPR011990">
    <property type="entry name" value="TPR-like_helical_dom_sf"/>
</dbReference>
<dbReference type="PANTHER" id="PTHR12788">
    <property type="entry name" value="PROTEIN-TYROSINE SULFOTRANSFERASE 2"/>
    <property type="match status" value="1"/>
</dbReference>
<dbReference type="InterPro" id="IPR013105">
    <property type="entry name" value="TPR_2"/>
</dbReference>
<dbReference type="InterPro" id="IPR019734">
    <property type="entry name" value="TPR_rpt"/>
</dbReference>
<dbReference type="Gene3D" id="3.40.50.300">
    <property type="entry name" value="P-loop containing nucleotide triphosphate hydrolases"/>
    <property type="match status" value="1"/>
</dbReference>
<dbReference type="PROSITE" id="PS50005">
    <property type="entry name" value="TPR"/>
    <property type="match status" value="3"/>
</dbReference>
<dbReference type="InterPro" id="IPR027417">
    <property type="entry name" value="P-loop_NTPase"/>
</dbReference>
<proteinExistence type="predicted"/>
<dbReference type="SUPFAM" id="SSF52540">
    <property type="entry name" value="P-loop containing nucleoside triphosphate hydrolases"/>
    <property type="match status" value="1"/>
</dbReference>
<evidence type="ECO:0000256" key="1">
    <source>
        <dbReference type="ARBA" id="ARBA00022679"/>
    </source>
</evidence>
<gene>
    <name evidence="6" type="ORF">ACFSC7_12585</name>
</gene>
<evidence type="ECO:0000256" key="4">
    <source>
        <dbReference type="PROSITE-ProRule" id="PRU00339"/>
    </source>
</evidence>
<dbReference type="RefSeq" id="WP_149892755.1">
    <property type="nucleotide sequence ID" value="NZ_JBHUFA010000004.1"/>
</dbReference>
<name>A0ABW4JY04_9HYPH</name>
<sequence>MTTPIQRLAEQALALQHAGRIDEAAELFRQVLELDPRHPQAHFTLGIIAHQAGHLGAAIQHFQIAASRAKKHPQIFQLLGISLMHAGDLDEAQSALQKAVALAPRMAELHAQLGEVYRLKRKPVMARASFEKALKLDPEHGHALIGLGHLEVSLGNIDASYGFYEHAVAVDSEAPTAYQRLAFHRSHKTRPAFLDDIEARLAATPGPGPEDAAALNWSAAKIYGDLGDVPHAVDHFRAARATHYDPFDMGAHRERMAFLREVFTPDFFAERESLAADDSDKPVFIFGMPRSGTTLVEQIIARHSHVTAGGELTYFRRVQDDLGLKRQPSPALEERLRSLDAGDYRRIARGYLKELDQIDRRARRVTDKMPHNFEMLWLMRLIFPKATFIHTLRSPADICISLLTHAMSKAHNYARDERTVGEYVLEYARLVSHWEKVLPQPPHSLIYEKLVHAQEEESRRLVDLCGLDWEEACLAFYEGDTPVNTFSDVQVRKPMFRSSIGRWRRYQDHLQELFSALGPLAPEEMRAPGFEDTLADDLPPFPDILPANDAPRPAMSVEYSPAK</sequence>
<comment type="caution">
    <text evidence="6">The sequence shown here is derived from an EMBL/GenBank/DDBJ whole genome shotgun (WGS) entry which is preliminary data.</text>
</comment>
<reference evidence="7" key="1">
    <citation type="journal article" date="2019" name="Int. J. Syst. Evol. Microbiol.">
        <title>The Global Catalogue of Microorganisms (GCM) 10K type strain sequencing project: providing services to taxonomists for standard genome sequencing and annotation.</title>
        <authorList>
            <consortium name="The Broad Institute Genomics Platform"/>
            <consortium name="The Broad Institute Genome Sequencing Center for Infectious Disease"/>
            <person name="Wu L."/>
            <person name="Ma J."/>
        </authorList>
    </citation>
    <scope>NUCLEOTIDE SEQUENCE [LARGE SCALE GENOMIC DNA]</scope>
    <source>
        <strain evidence="7">JCM 3369</strain>
    </source>
</reference>
<accession>A0ABW4JY04</accession>
<dbReference type="SUPFAM" id="SSF48452">
    <property type="entry name" value="TPR-like"/>
    <property type="match status" value="1"/>
</dbReference>
<keyword evidence="3 4" id="KW-0802">TPR repeat</keyword>
<dbReference type="EMBL" id="JBHUFA010000004">
    <property type="protein sequence ID" value="MFD1696358.1"/>
    <property type="molecule type" value="Genomic_DNA"/>
</dbReference>
<organism evidence="6 7">
    <name type="scientific">Roseibium aestuarii</name>
    <dbReference type="NCBI Taxonomy" id="2600299"/>
    <lineage>
        <taxon>Bacteria</taxon>
        <taxon>Pseudomonadati</taxon>
        <taxon>Pseudomonadota</taxon>
        <taxon>Alphaproteobacteria</taxon>
        <taxon>Hyphomicrobiales</taxon>
        <taxon>Stappiaceae</taxon>
        <taxon>Roseibium</taxon>
    </lineage>
</organism>
<protein>
    <submittedName>
        <fullName evidence="6">Tetratricopeptide repeat-containing sulfotransferase family protein</fullName>
    </submittedName>
</protein>
<feature type="repeat" description="TPR" evidence="4">
    <location>
        <begin position="73"/>
        <end position="106"/>
    </location>
</feature>
<dbReference type="Pfam" id="PF13432">
    <property type="entry name" value="TPR_16"/>
    <property type="match status" value="1"/>
</dbReference>
<keyword evidence="1" id="KW-0808">Transferase</keyword>
<feature type="repeat" description="TPR" evidence="4">
    <location>
        <begin position="5"/>
        <end position="38"/>
    </location>
</feature>
<evidence type="ECO:0000256" key="5">
    <source>
        <dbReference type="SAM" id="MobiDB-lite"/>
    </source>
</evidence>
<evidence type="ECO:0000313" key="6">
    <source>
        <dbReference type="EMBL" id="MFD1696358.1"/>
    </source>
</evidence>
<evidence type="ECO:0000256" key="3">
    <source>
        <dbReference type="ARBA" id="ARBA00022803"/>
    </source>
</evidence>
<evidence type="ECO:0000256" key="2">
    <source>
        <dbReference type="ARBA" id="ARBA00022737"/>
    </source>
</evidence>
<dbReference type="Pfam" id="PF13469">
    <property type="entry name" value="Sulfotransfer_3"/>
    <property type="match status" value="1"/>
</dbReference>
<dbReference type="PANTHER" id="PTHR12788:SF10">
    <property type="entry name" value="PROTEIN-TYROSINE SULFOTRANSFERASE"/>
    <property type="match status" value="1"/>
</dbReference>
<feature type="repeat" description="TPR" evidence="4">
    <location>
        <begin position="107"/>
        <end position="140"/>
    </location>
</feature>
<dbReference type="Proteomes" id="UP001597327">
    <property type="component" value="Unassembled WGS sequence"/>
</dbReference>
<dbReference type="InterPro" id="IPR026634">
    <property type="entry name" value="TPST-like"/>
</dbReference>
<dbReference type="Pfam" id="PF13181">
    <property type="entry name" value="TPR_8"/>
    <property type="match status" value="1"/>
</dbReference>
<keyword evidence="7" id="KW-1185">Reference proteome</keyword>
<evidence type="ECO:0000313" key="7">
    <source>
        <dbReference type="Proteomes" id="UP001597327"/>
    </source>
</evidence>
<dbReference type="Gene3D" id="1.25.40.10">
    <property type="entry name" value="Tetratricopeptide repeat domain"/>
    <property type="match status" value="2"/>
</dbReference>
<feature type="region of interest" description="Disordered" evidence="5">
    <location>
        <begin position="538"/>
        <end position="563"/>
    </location>
</feature>